<evidence type="ECO:0000259" key="1">
    <source>
        <dbReference type="Pfam" id="PF20378"/>
    </source>
</evidence>
<proteinExistence type="predicted"/>
<name>A0A8S5T231_9CAUD</name>
<protein>
    <recommendedName>
        <fullName evidence="1">DUF6673 domain-containing protein</fullName>
    </recommendedName>
</protein>
<dbReference type="InterPro" id="IPR046655">
    <property type="entry name" value="DUF6673"/>
</dbReference>
<feature type="domain" description="DUF6673" evidence="1">
    <location>
        <begin position="1"/>
        <end position="106"/>
    </location>
</feature>
<dbReference type="Pfam" id="PF20378">
    <property type="entry name" value="DUF6673"/>
    <property type="match status" value="1"/>
</dbReference>
<organism evidence="2">
    <name type="scientific">Siphoviridae sp. ctKFk2</name>
    <dbReference type="NCBI Taxonomy" id="2827841"/>
    <lineage>
        <taxon>Viruses</taxon>
        <taxon>Duplodnaviria</taxon>
        <taxon>Heunggongvirae</taxon>
        <taxon>Uroviricota</taxon>
        <taxon>Caudoviricetes</taxon>
    </lineage>
</organism>
<dbReference type="EMBL" id="BK032722">
    <property type="protein sequence ID" value="DAF56842.1"/>
    <property type="molecule type" value="Genomic_DNA"/>
</dbReference>
<sequence length="117" mass="13521">MIINGVELEFNLYDLENPELKERYRAELEKMKHVAEELPEGTELEQNRFLCGRVKQMFDSVFGEGTGNRVCGKGNDLLACMTVYEQLVTEQIRQDNQYNEIMGRLEMLSKGNALVEK</sequence>
<evidence type="ECO:0000313" key="2">
    <source>
        <dbReference type="EMBL" id="DAF56842.1"/>
    </source>
</evidence>
<reference evidence="2" key="1">
    <citation type="journal article" date="2021" name="Proc. Natl. Acad. Sci. U.S.A.">
        <title>A Catalog of Tens of Thousands of Viruses from Human Metagenomes Reveals Hidden Associations with Chronic Diseases.</title>
        <authorList>
            <person name="Tisza M.J."/>
            <person name="Buck C.B."/>
        </authorList>
    </citation>
    <scope>NUCLEOTIDE SEQUENCE</scope>
    <source>
        <strain evidence="2">CtKFk2</strain>
    </source>
</reference>
<accession>A0A8S5T231</accession>